<comment type="caution">
    <text evidence="2">The sequence shown here is derived from an EMBL/GenBank/DDBJ whole genome shotgun (WGS) entry which is preliminary data.</text>
</comment>
<organism evidence="2 3">
    <name type="scientific">Perkinsus olseni</name>
    <name type="common">Perkinsus atlanticus</name>
    <dbReference type="NCBI Taxonomy" id="32597"/>
    <lineage>
        <taxon>Eukaryota</taxon>
        <taxon>Sar</taxon>
        <taxon>Alveolata</taxon>
        <taxon>Perkinsozoa</taxon>
        <taxon>Perkinsea</taxon>
        <taxon>Perkinsida</taxon>
        <taxon>Perkinsidae</taxon>
        <taxon>Perkinsus</taxon>
    </lineage>
</organism>
<feature type="non-terminal residue" evidence="2">
    <location>
        <position position="152"/>
    </location>
</feature>
<name>A0A7J6SAY4_PEROL</name>
<keyword evidence="2" id="KW-0418">Kinase</keyword>
<dbReference type="AlphaFoldDB" id="A0A7J6SAY4"/>
<dbReference type="Proteomes" id="UP000553632">
    <property type="component" value="Unassembled WGS sequence"/>
</dbReference>
<feature type="region of interest" description="Disordered" evidence="1">
    <location>
        <begin position="1"/>
        <end position="82"/>
    </location>
</feature>
<keyword evidence="3" id="KW-1185">Reference proteome</keyword>
<accession>A0A7J6SAY4</accession>
<evidence type="ECO:0000313" key="2">
    <source>
        <dbReference type="EMBL" id="KAF4729190.1"/>
    </source>
</evidence>
<reference evidence="2 3" key="1">
    <citation type="submission" date="2020-04" db="EMBL/GenBank/DDBJ databases">
        <title>Perkinsus olseni comparative genomics.</title>
        <authorList>
            <person name="Bogema D.R."/>
        </authorList>
    </citation>
    <scope>NUCLEOTIDE SEQUENCE [LARGE SCALE GENOMIC DNA]</scope>
    <source>
        <strain evidence="2 3">ATCC PRA-207</strain>
    </source>
</reference>
<feature type="non-terminal residue" evidence="2">
    <location>
        <position position="1"/>
    </location>
</feature>
<feature type="compositionally biased region" description="Basic and acidic residues" evidence="1">
    <location>
        <begin position="67"/>
        <end position="79"/>
    </location>
</feature>
<dbReference type="EMBL" id="JABANO010020010">
    <property type="protein sequence ID" value="KAF4729190.1"/>
    <property type="molecule type" value="Genomic_DNA"/>
</dbReference>
<protein>
    <submittedName>
        <fullName evidence="2">Phosphatidylinositol 4-kinase beta</fullName>
    </submittedName>
</protein>
<evidence type="ECO:0000313" key="3">
    <source>
        <dbReference type="Proteomes" id="UP000553632"/>
    </source>
</evidence>
<sequence>VPPMVGRTRNSNQVRDGGGEGISRSNSNPELSAVPSQRMDDDDATEGRSGVGSDDDDNATSPTSSVDADHDDTRRDSATKEVVSLQESLEALRSASRSARGQASPYLNRISTMSIYAELGDPETSIDRYIAVSGITLPAASNAVTTDSRGCT</sequence>
<gene>
    <name evidence="2" type="primary">PI4KB_3</name>
    <name evidence="2" type="ORF">FOZ63_020636</name>
</gene>
<proteinExistence type="predicted"/>
<dbReference type="GO" id="GO:0016301">
    <property type="term" value="F:kinase activity"/>
    <property type="evidence" value="ECO:0007669"/>
    <property type="project" value="UniProtKB-KW"/>
</dbReference>
<keyword evidence="2" id="KW-0808">Transferase</keyword>
<evidence type="ECO:0000256" key="1">
    <source>
        <dbReference type="SAM" id="MobiDB-lite"/>
    </source>
</evidence>